<organism evidence="3 4">
    <name type="scientific">Haloplanus aerogenes</name>
    <dbReference type="NCBI Taxonomy" id="660522"/>
    <lineage>
        <taxon>Archaea</taxon>
        <taxon>Methanobacteriati</taxon>
        <taxon>Methanobacteriota</taxon>
        <taxon>Stenosarchaea group</taxon>
        <taxon>Halobacteria</taxon>
        <taxon>Halobacteriales</taxon>
        <taxon>Haloferacaceae</taxon>
        <taxon>Haloplanus</taxon>
    </lineage>
</organism>
<reference evidence="2 5" key="2">
    <citation type="submission" date="2018-07" db="EMBL/GenBank/DDBJ databases">
        <title>Genome sequences of Haloplanus aerogenes JCM 16430T.</title>
        <authorList>
            <person name="Kim Y.B."/>
            <person name="Roh S.W."/>
        </authorList>
    </citation>
    <scope>NUCLEOTIDE SEQUENCE [LARGE SCALE GENOMIC DNA]</scope>
    <source>
        <strain evidence="2 5">JCM 16430</strain>
    </source>
</reference>
<protein>
    <submittedName>
        <fullName evidence="3">Uncharacterized protein</fullName>
    </submittedName>
</protein>
<dbReference type="EMBL" id="CP034145">
    <property type="protein sequence ID" value="AZH26000.1"/>
    <property type="molecule type" value="Genomic_DNA"/>
</dbReference>
<evidence type="ECO:0000313" key="5">
    <source>
        <dbReference type="Proteomes" id="UP000282007"/>
    </source>
</evidence>
<evidence type="ECO:0000313" key="3">
    <source>
        <dbReference type="EMBL" id="RMB11703.1"/>
    </source>
</evidence>
<dbReference type="EMBL" id="REFS01000008">
    <property type="protein sequence ID" value="RMB11703.1"/>
    <property type="molecule type" value="Genomic_DNA"/>
</dbReference>
<dbReference type="Proteomes" id="UP000277326">
    <property type="component" value="Unassembled WGS sequence"/>
</dbReference>
<evidence type="ECO:0000313" key="4">
    <source>
        <dbReference type="Proteomes" id="UP000277326"/>
    </source>
</evidence>
<sequence>MSRKDHERSIEAYRERISKAIGSGGGCAEAWEASQEQRNSEESNLKRREVLEKSAKASAGGFALSSLVPSTGAKIADSPQLETQLNKKVQEYNSMDAVVGVLEANLQPILDRLYEEGHLTTRSAVEMVEEPSLETTSNTFVEANLVGGKDGQSDVGLPTASVQVNAPSAGEKEVVLRALPAVDSYYALLKNPEEQAVQTYELVEADGSIYAQYTDCCFKNDICYLGCGGQGCYCNQYTVYCCSGSCTECRYELNRVNWCSACGSDGPCKGNNCGN</sequence>
<dbReference type="GeneID" id="96955443"/>
<keyword evidence="5" id="KW-1185">Reference proteome</keyword>
<proteinExistence type="predicted"/>
<evidence type="ECO:0000313" key="2">
    <source>
        <dbReference type="EMBL" id="AZH26000.1"/>
    </source>
</evidence>
<dbReference type="KEGG" id="haer:DU502_11775"/>
<dbReference type="AlphaFoldDB" id="A0A3M0D5X2"/>
<reference evidence="3" key="3">
    <citation type="submission" date="2018-10" db="EMBL/GenBank/DDBJ databases">
        <authorList>
            <person name="Whitman W."/>
            <person name="Huntemann M."/>
            <person name="Clum A."/>
            <person name="Pillay M."/>
            <person name="Palaniappan K."/>
            <person name="Varghese N."/>
            <person name="Mikhailova N."/>
            <person name="Stamatis D."/>
            <person name="Reddy T."/>
            <person name="Daum C."/>
            <person name="Shapiro N."/>
            <person name="Ivanova N."/>
            <person name="Kyrpides N."/>
            <person name="Woyke T."/>
        </authorList>
    </citation>
    <scope>NUCLEOTIDE SEQUENCE</scope>
    <source>
        <strain evidence="3">CGMCC 1.10124</strain>
    </source>
</reference>
<gene>
    <name evidence="3" type="ORF">ATH50_3405</name>
    <name evidence="2" type="ORF">DU502_11775</name>
</gene>
<feature type="compositionally biased region" description="Basic and acidic residues" evidence="1">
    <location>
        <begin position="38"/>
        <end position="47"/>
    </location>
</feature>
<dbReference type="RefSeq" id="WP_124897069.1">
    <property type="nucleotide sequence ID" value="NZ_CP034145.1"/>
</dbReference>
<feature type="region of interest" description="Disordered" evidence="1">
    <location>
        <begin position="21"/>
        <end position="47"/>
    </location>
</feature>
<dbReference type="OrthoDB" id="379950at2157"/>
<accession>A0A3M0D5X2</accession>
<reference evidence="3 4" key="1">
    <citation type="journal article" date="2015" name="Stand. Genomic Sci.">
        <title>Genomic Encyclopedia of Bacterial and Archaeal Type Strains, Phase III: the genomes of soil and plant-associated and newly described type strains.</title>
        <authorList>
            <person name="Whitman W.B."/>
            <person name="Woyke T."/>
            <person name="Klenk H.P."/>
            <person name="Zhou Y."/>
            <person name="Lilburn T.G."/>
            <person name="Beck B.J."/>
            <person name="De Vos P."/>
            <person name="Vandamme P."/>
            <person name="Eisen J.A."/>
            <person name="Garrity G."/>
            <person name="Hugenholtz P."/>
            <person name="Kyrpides N.C."/>
        </authorList>
    </citation>
    <scope>NUCLEOTIDE SEQUENCE [LARGE SCALE GENOMIC DNA]</scope>
    <source>
        <strain evidence="3 4">CGMCC 1.10124</strain>
    </source>
</reference>
<evidence type="ECO:0000256" key="1">
    <source>
        <dbReference type="SAM" id="MobiDB-lite"/>
    </source>
</evidence>
<name>A0A3M0D5X2_9EURY</name>
<dbReference type="Proteomes" id="UP000282007">
    <property type="component" value="Chromosome"/>
</dbReference>